<sequence>MWQVFNTCKSKRPLLVAKAWDDDAGHSYTEGFKVVPFGSYANLTDDGTRDLVFSTGPPAGGAKGRLTLGRPLGSSCADAELRKGKDNTPIGSHGYCLIVGDDISKKFSMAWGEDDIYEYVVTGAAVGGKTLKGKKCDGSLHPGAVLLEFNSEMCTPGCGARLRLTEC</sequence>
<reference evidence="1 2" key="1">
    <citation type="journal article" date="2013" name="BMC Genomics">
        <title>Reconstruction of the lipid metabolism for the microalga Monoraphidium neglectum from its genome sequence reveals characteristics suitable for biofuel production.</title>
        <authorList>
            <person name="Bogen C."/>
            <person name="Al-Dilaimi A."/>
            <person name="Albersmeier A."/>
            <person name="Wichmann J."/>
            <person name="Grundmann M."/>
            <person name="Rupp O."/>
            <person name="Lauersen K.J."/>
            <person name="Blifernez-Klassen O."/>
            <person name="Kalinowski J."/>
            <person name="Goesmann A."/>
            <person name="Mussgnug J.H."/>
            <person name="Kruse O."/>
        </authorList>
    </citation>
    <scope>NUCLEOTIDE SEQUENCE [LARGE SCALE GENOMIC DNA]</scope>
    <source>
        <strain evidence="1 2">SAG 48.87</strain>
    </source>
</reference>
<gene>
    <name evidence="1" type="ORF">MNEG_5456</name>
</gene>
<dbReference type="GeneID" id="25738333"/>
<keyword evidence="2" id="KW-1185">Reference proteome</keyword>
<accession>A0A0D2L6C1</accession>
<dbReference type="Proteomes" id="UP000054498">
    <property type="component" value="Unassembled WGS sequence"/>
</dbReference>
<evidence type="ECO:0000313" key="1">
    <source>
        <dbReference type="EMBL" id="KIZ02504.1"/>
    </source>
</evidence>
<organism evidence="1 2">
    <name type="scientific">Monoraphidium neglectum</name>
    <dbReference type="NCBI Taxonomy" id="145388"/>
    <lineage>
        <taxon>Eukaryota</taxon>
        <taxon>Viridiplantae</taxon>
        <taxon>Chlorophyta</taxon>
        <taxon>core chlorophytes</taxon>
        <taxon>Chlorophyceae</taxon>
        <taxon>CS clade</taxon>
        <taxon>Sphaeropleales</taxon>
        <taxon>Selenastraceae</taxon>
        <taxon>Monoraphidium</taxon>
    </lineage>
</organism>
<dbReference type="OrthoDB" id="10561299at2759"/>
<dbReference type="EMBL" id="KK101033">
    <property type="protein sequence ID" value="KIZ02504.1"/>
    <property type="molecule type" value="Genomic_DNA"/>
</dbReference>
<dbReference type="RefSeq" id="XP_013901523.1">
    <property type="nucleotide sequence ID" value="XM_014046069.1"/>
</dbReference>
<protein>
    <submittedName>
        <fullName evidence="1">Uncharacterized protein</fullName>
    </submittedName>
</protein>
<proteinExistence type="predicted"/>
<dbReference type="KEGG" id="mng:MNEG_5456"/>
<dbReference type="AlphaFoldDB" id="A0A0D2L6C1"/>
<name>A0A0D2L6C1_9CHLO</name>
<evidence type="ECO:0000313" key="2">
    <source>
        <dbReference type="Proteomes" id="UP000054498"/>
    </source>
</evidence>